<evidence type="ECO:0000313" key="10">
    <source>
        <dbReference type="Proteomes" id="UP001239994"/>
    </source>
</evidence>
<dbReference type="FunFam" id="3.30.420.80:FF:000005">
    <property type="entry name" value="39S ribosomal protein L18, mitochondrial"/>
    <property type="match status" value="1"/>
</dbReference>
<reference evidence="9" key="1">
    <citation type="submission" date="2023-03" db="EMBL/GenBank/DDBJ databases">
        <title>Electrophorus voltai genome.</title>
        <authorList>
            <person name="Bian C."/>
        </authorList>
    </citation>
    <scope>NUCLEOTIDE SEQUENCE</scope>
    <source>
        <strain evidence="9">CB-2022</strain>
        <tissue evidence="9">Muscle</tissue>
    </source>
</reference>
<gene>
    <name evidence="9" type="ORF">P4O66_020015</name>
</gene>
<evidence type="ECO:0000256" key="3">
    <source>
        <dbReference type="ARBA" id="ARBA00022980"/>
    </source>
</evidence>
<dbReference type="GO" id="GO:0006412">
    <property type="term" value="P:translation"/>
    <property type="evidence" value="ECO:0007669"/>
    <property type="project" value="InterPro"/>
</dbReference>
<dbReference type="PANTHER" id="PTHR12899">
    <property type="entry name" value="39S RIBOSOMAL PROTEIN L18, MITOCHONDRIAL"/>
    <property type="match status" value="1"/>
</dbReference>
<sequence>MALVSELCRNVRLLALGHIRRSGLLGVTRTRRDPARTLSQTAPELEPDVNHNENINPIFVNRNPRNLEQMALALKDRGWGTLWPTRHYYHRLVFRRSQRHVSAEVYSRDSHVPVLTCSTKEWALKKQLGSTHCVAACRAVGEVLAQRCHETGITRVFYREIPWIFRSDGPLAPPSFCPASSREVKSSASPWFLFCDWLLGSGDRSTLAF</sequence>
<organism evidence="9 10">
    <name type="scientific">Electrophorus voltai</name>
    <dbReference type="NCBI Taxonomy" id="2609070"/>
    <lineage>
        <taxon>Eukaryota</taxon>
        <taxon>Metazoa</taxon>
        <taxon>Chordata</taxon>
        <taxon>Craniata</taxon>
        <taxon>Vertebrata</taxon>
        <taxon>Euteleostomi</taxon>
        <taxon>Actinopterygii</taxon>
        <taxon>Neopterygii</taxon>
        <taxon>Teleostei</taxon>
        <taxon>Ostariophysi</taxon>
        <taxon>Gymnotiformes</taxon>
        <taxon>Gymnotoidei</taxon>
        <taxon>Gymnotidae</taxon>
        <taxon>Electrophorus</taxon>
    </lineage>
</organism>
<keyword evidence="4" id="KW-0496">Mitochondrion</keyword>
<accession>A0AAD9E4N1</accession>
<keyword evidence="3" id="KW-0689">Ribosomal protein</keyword>
<dbReference type="InterPro" id="IPR005484">
    <property type="entry name" value="Ribosomal_uL18_bac/plant/anim"/>
</dbReference>
<evidence type="ECO:0000313" key="9">
    <source>
        <dbReference type="EMBL" id="KAK1804289.1"/>
    </source>
</evidence>
<dbReference type="InterPro" id="IPR057268">
    <property type="entry name" value="Ribosomal_L18"/>
</dbReference>
<dbReference type="CDD" id="cd00432">
    <property type="entry name" value="Ribosomal_L18_L5e"/>
    <property type="match status" value="1"/>
</dbReference>
<evidence type="ECO:0000256" key="8">
    <source>
        <dbReference type="ARBA" id="ARBA00082661"/>
    </source>
</evidence>
<keyword evidence="10" id="KW-1185">Reference proteome</keyword>
<comment type="subcellular location">
    <subcellularLocation>
        <location evidence="1">Mitochondrion</location>
    </subcellularLocation>
</comment>
<dbReference type="Proteomes" id="UP001239994">
    <property type="component" value="Unassembled WGS sequence"/>
</dbReference>
<protein>
    <recommendedName>
        <fullName evidence="7">Large ribosomal subunit protein uL18m</fullName>
    </recommendedName>
    <alternativeName>
        <fullName evidence="8">39S ribosomal protein L18, mitochondrial</fullName>
    </alternativeName>
</protein>
<dbReference type="GO" id="GO:0008097">
    <property type="term" value="F:5S rRNA binding"/>
    <property type="evidence" value="ECO:0007669"/>
    <property type="project" value="TreeGrafter"/>
</dbReference>
<dbReference type="GO" id="GO:1990904">
    <property type="term" value="C:ribonucleoprotein complex"/>
    <property type="evidence" value="ECO:0007669"/>
    <property type="project" value="UniProtKB-KW"/>
</dbReference>
<keyword evidence="5" id="KW-0687">Ribonucleoprotein</keyword>
<proteinExistence type="inferred from homology"/>
<dbReference type="Gene3D" id="3.30.420.80">
    <property type="entry name" value="Ribosomal protein S11"/>
    <property type="match status" value="1"/>
</dbReference>
<dbReference type="GO" id="GO:0003735">
    <property type="term" value="F:structural constituent of ribosome"/>
    <property type="evidence" value="ECO:0007669"/>
    <property type="project" value="InterPro"/>
</dbReference>
<evidence type="ECO:0000256" key="6">
    <source>
        <dbReference type="ARBA" id="ARBA00059887"/>
    </source>
</evidence>
<evidence type="ECO:0000256" key="1">
    <source>
        <dbReference type="ARBA" id="ARBA00004173"/>
    </source>
</evidence>
<evidence type="ECO:0000256" key="4">
    <source>
        <dbReference type="ARBA" id="ARBA00023128"/>
    </source>
</evidence>
<dbReference type="EMBL" id="JAROKS010000004">
    <property type="protein sequence ID" value="KAK1804289.1"/>
    <property type="molecule type" value="Genomic_DNA"/>
</dbReference>
<dbReference type="PANTHER" id="PTHR12899:SF3">
    <property type="entry name" value="LARGE RIBOSOMAL SUBUNIT PROTEIN UL18M"/>
    <property type="match status" value="1"/>
</dbReference>
<dbReference type="InterPro" id="IPR036967">
    <property type="entry name" value="Ribosomal_uS11_sf"/>
</dbReference>
<dbReference type="SUPFAM" id="SSF53137">
    <property type="entry name" value="Translational machinery components"/>
    <property type="match status" value="1"/>
</dbReference>
<evidence type="ECO:0000256" key="2">
    <source>
        <dbReference type="ARBA" id="ARBA00007116"/>
    </source>
</evidence>
<feature type="non-terminal residue" evidence="9">
    <location>
        <position position="1"/>
    </location>
</feature>
<dbReference type="GO" id="GO:0005743">
    <property type="term" value="C:mitochondrial inner membrane"/>
    <property type="evidence" value="ECO:0007669"/>
    <property type="project" value="UniProtKB-ARBA"/>
</dbReference>
<comment type="caution">
    <text evidence="9">The sequence shown here is derived from an EMBL/GenBank/DDBJ whole genome shotgun (WGS) entry which is preliminary data.</text>
</comment>
<dbReference type="GO" id="GO:0005840">
    <property type="term" value="C:ribosome"/>
    <property type="evidence" value="ECO:0007669"/>
    <property type="project" value="UniProtKB-KW"/>
</dbReference>
<comment type="similarity">
    <text evidence="2">Belongs to the universal ribosomal protein uL18 family.</text>
</comment>
<name>A0AAD9E4N1_9TELE</name>
<comment type="function">
    <text evidence="6">Together with thiosulfate sulfurtransferase (TST), acts as a mitochondrial import factor for the cytosolic 5S rRNA. The precursor form shows RNA chaperone activity; is able to fold the 5S rRNA into an import-competent conformation that is recognized by rhodanese (TST). Both the cytoplasmic and mitochondrial forms are able to bind to the helix IV-loop D in the gamma domain of the 5S rRNA.</text>
</comment>
<evidence type="ECO:0000256" key="5">
    <source>
        <dbReference type="ARBA" id="ARBA00023274"/>
    </source>
</evidence>
<dbReference type="AlphaFoldDB" id="A0AAD9E4N1"/>
<evidence type="ECO:0000256" key="7">
    <source>
        <dbReference type="ARBA" id="ARBA00069051"/>
    </source>
</evidence>